<sequence length="632" mass="71806">MSVSSLPSATSGSSNRSTSVSTNMSLSPGLAPYKTLSPSSSLVALSKVEDDELRGKKSDELVRIIRRLESESRSLVAEHSCIIKDVNRRLQIYMLEIRGLKDINQKLQDDNQELRDLCCFLDDDRQRSRKLAREWQRFGRYTSSVMRSEVSTYQQKLADLESKQEELVSENSELKELCLYLDQERLRYNSNLRDDGDGSSNSTTAGLEDNGVIINGTGSDIPTPTEQRPNQDNTRQYIQQLEEQVRNLEEEKKQLAQKSERNAADGYRPPVDRKGPRQKLENRSAPVGNNDDSYSGRKSATPTPRGDNTSPSKPEAVVHAMKVLEVHENLERPKVDIGGENLDDTEKAIVREMCNVVWRKLGDANPEKGSANLYENIPARQSTKPSSQPSSSQQRSVSQPILSRQQVQSPPMPHQSGRYYNSQQSTQQQQNNQSYSHNHPTASSSTGHLGPYHEEPMSSDISPGITHTVHSQNLPPHHQYRSPPPPPVNHNSNRPPPPPANYHYQERPPPPPVSHQNYENIPPPLPQKPSSFGQQNYDRPLRADRVSTTSMSDPRKPVDSREMAHKYNDQRSRRDQRDVNIPQRSNPMNRERSRERILDYPQETSRSWDQGRRPQDYPRDPRQSHTSLGSYH</sequence>
<feature type="compositionally biased region" description="Basic and acidic residues" evidence="6">
    <location>
        <begin position="250"/>
        <end position="263"/>
    </location>
</feature>
<evidence type="ECO:0000256" key="5">
    <source>
        <dbReference type="SAM" id="Coils"/>
    </source>
</evidence>
<dbReference type="PANTHER" id="PTHR13546:SF15">
    <property type="entry name" value="CCDC85"/>
    <property type="match status" value="1"/>
</dbReference>
<feature type="compositionally biased region" description="Basic and acidic residues" evidence="6">
    <location>
        <begin position="589"/>
        <end position="598"/>
    </location>
</feature>
<dbReference type="OrthoDB" id="10056395at2759"/>
<reference evidence="7 8" key="1">
    <citation type="submission" date="2020-06" db="EMBL/GenBank/DDBJ databases">
        <authorList>
            <person name="Li R."/>
            <person name="Bekaert M."/>
        </authorList>
    </citation>
    <scope>NUCLEOTIDE SEQUENCE [LARGE SCALE GENOMIC DNA]</scope>
    <source>
        <strain evidence="8">wild</strain>
    </source>
</reference>
<feature type="compositionally biased region" description="Polar residues" evidence="6">
    <location>
        <begin position="290"/>
        <end position="312"/>
    </location>
</feature>
<proteinExistence type="inferred from homology"/>
<protein>
    <recommendedName>
        <fullName evidence="9">Coiled-coil domain-containing protein 85C</fullName>
    </recommendedName>
</protein>
<keyword evidence="8" id="KW-1185">Reference proteome</keyword>
<feature type="region of interest" description="Disordered" evidence="6">
    <location>
        <begin position="190"/>
        <end position="232"/>
    </location>
</feature>
<dbReference type="InterPro" id="IPR019359">
    <property type="entry name" value="CCDC85"/>
</dbReference>
<feature type="compositionally biased region" description="Polar residues" evidence="6">
    <location>
        <begin position="528"/>
        <end position="537"/>
    </location>
</feature>
<feature type="region of interest" description="Disordered" evidence="6">
    <location>
        <begin position="1"/>
        <end position="35"/>
    </location>
</feature>
<evidence type="ECO:0000256" key="3">
    <source>
        <dbReference type="ARBA" id="ARBA00022949"/>
    </source>
</evidence>
<feature type="compositionally biased region" description="Polar residues" evidence="6">
    <location>
        <begin position="216"/>
        <end position="232"/>
    </location>
</feature>
<evidence type="ECO:0000256" key="2">
    <source>
        <dbReference type="ARBA" id="ARBA00009052"/>
    </source>
</evidence>
<keyword evidence="3" id="KW-0965">Cell junction</keyword>
<feature type="region of interest" description="Disordered" evidence="6">
    <location>
        <begin position="250"/>
        <end position="315"/>
    </location>
</feature>
<dbReference type="Proteomes" id="UP000507470">
    <property type="component" value="Unassembled WGS sequence"/>
</dbReference>
<dbReference type="PANTHER" id="PTHR13546">
    <property type="entry name" value="RE60986P"/>
    <property type="match status" value="1"/>
</dbReference>
<evidence type="ECO:0000256" key="6">
    <source>
        <dbReference type="SAM" id="MobiDB-lite"/>
    </source>
</evidence>
<evidence type="ECO:0000256" key="1">
    <source>
        <dbReference type="ARBA" id="ARBA00004536"/>
    </source>
</evidence>
<organism evidence="7 8">
    <name type="scientific">Mytilus coruscus</name>
    <name type="common">Sea mussel</name>
    <dbReference type="NCBI Taxonomy" id="42192"/>
    <lineage>
        <taxon>Eukaryota</taxon>
        <taxon>Metazoa</taxon>
        <taxon>Spiralia</taxon>
        <taxon>Lophotrochozoa</taxon>
        <taxon>Mollusca</taxon>
        <taxon>Bivalvia</taxon>
        <taxon>Autobranchia</taxon>
        <taxon>Pteriomorphia</taxon>
        <taxon>Mytilida</taxon>
        <taxon>Mytiloidea</taxon>
        <taxon>Mytilidae</taxon>
        <taxon>Mytilinae</taxon>
        <taxon>Mytilus</taxon>
    </lineage>
</organism>
<comment type="subcellular location">
    <subcellularLocation>
        <location evidence="1">Cell junction</location>
        <location evidence="1">Adherens junction</location>
    </subcellularLocation>
</comment>
<comment type="similarity">
    <text evidence="2">Belongs to the CCDC85 family.</text>
</comment>
<feature type="compositionally biased region" description="Low complexity" evidence="6">
    <location>
        <begin position="8"/>
        <end position="25"/>
    </location>
</feature>
<feature type="coiled-coil region" evidence="5">
    <location>
        <begin position="150"/>
        <end position="177"/>
    </location>
</feature>
<feature type="compositionally biased region" description="Basic and acidic residues" evidence="6">
    <location>
        <begin position="553"/>
        <end position="578"/>
    </location>
</feature>
<feature type="region of interest" description="Disordered" evidence="6">
    <location>
        <begin position="380"/>
        <end position="632"/>
    </location>
</feature>
<keyword evidence="4 5" id="KW-0175">Coiled coil</keyword>
<feature type="compositionally biased region" description="Basic and acidic residues" evidence="6">
    <location>
        <begin position="270"/>
        <end position="282"/>
    </location>
</feature>
<evidence type="ECO:0000256" key="4">
    <source>
        <dbReference type="ARBA" id="ARBA00023054"/>
    </source>
</evidence>
<dbReference type="GO" id="GO:0005912">
    <property type="term" value="C:adherens junction"/>
    <property type="evidence" value="ECO:0007669"/>
    <property type="project" value="UniProtKB-SubCell"/>
</dbReference>
<feature type="compositionally biased region" description="Pro residues" evidence="6">
    <location>
        <begin position="482"/>
        <end position="500"/>
    </location>
</feature>
<name>A0A6J8DAJ4_MYTCO</name>
<dbReference type="EMBL" id="CACVKT020007119">
    <property type="protein sequence ID" value="CAC5405713.1"/>
    <property type="molecule type" value="Genomic_DNA"/>
</dbReference>
<dbReference type="AlphaFoldDB" id="A0A6J8DAJ4"/>
<feature type="compositionally biased region" description="Polar residues" evidence="6">
    <location>
        <begin position="437"/>
        <end position="447"/>
    </location>
</feature>
<gene>
    <name evidence="7" type="ORF">MCOR_39374</name>
</gene>
<feature type="compositionally biased region" description="Low complexity" evidence="6">
    <location>
        <begin position="381"/>
        <end position="400"/>
    </location>
</feature>
<evidence type="ECO:0000313" key="7">
    <source>
        <dbReference type="EMBL" id="CAC5405713.1"/>
    </source>
</evidence>
<dbReference type="Pfam" id="PF10226">
    <property type="entry name" value="CCDC85"/>
    <property type="match status" value="1"/>
</dbReference>
<feature type="compositionally biased region" description="Low complexity" evidence="6">
    <location>
        <begin position="419"/>
        <end position="436"/>
    </location>
</feature>
<evidence type="ECO:0008006" key="9">
    <source>
        <dbReference type="Google" id="ProtNLM"/>
    </source>
</evidence>
<feature type="compositionally biased region" description="Basic and acidic residues" evidence="6">
    <location>
        <begin position="609"/>
        <end position="623"/>
    </location>
</feature>
<evidence type="ECO:0000313" key="8">
    <source>
        <dbReference type="Proteomes" id="UP000507470"/>
    </source>
</evidence>
<accession>A0A6J8DAJ4</accession>